<dbReference type="PANTHER" id="PTHR46300:SF7">
    <property type="entry name" value="P450, PUTATIVE (EUROFUNG)-RELATED"/>
    <property type="match status" value="1"/>
</dbReference>
<feature type="transmembrane region" description="Helical" evidence="8">
    <location>
        <begin position="9"/>
        <end position="26"/>
    </location>
</feature>
<dbReference type="InterPro" id="IPR036396">
    <property type="entry name" value="Cyt_P450_sf"/>
</dbReference>
<dbReference type="Proteomes" id="UP001498398">
    <property type="component" value="Unassembled WGS sequence"/>
</dbReference>
<evidence type="ECO:0000313" key="10">
    <source>
        <dbReference type="Proteomes" id="UP001498398"/>
    </source>
</evidence>
<dbReference type="PANTHER" id="PTHR46300">
    <property type="entry name" value="P450, PUTATIVE (EUROFUNG)-RELATED-RELATED"/>
    <property type="match status" value="1"/>
</dbReference>
<keyword evidence="7" id="KW-0503">Monooxygenase</keyword>
<evidence type="ECO:0000256" key="8">
    <source>
        <dbReference type="SAM" id="Phobius"/>
    </source>
</evidence>
<evidence type="ECO:0000256" key="1">
    <source>
        <dbReference type="ARBA" id="ARBA00001971"/>
    </source>
</evidence>
<sequence length="272" mass="31049">MLSLLQNEIFRIVVLSVVPVAFLLLVNKQRKRTPLPPGPRGLPIIGNLLDVPSSFEWLEYMKWSRKYNSDIVSFTVAGSSTIILNSQDAVTELMEKRSRIYSSRPPAPMIQELMGWSWTFVISPYGPKWNERRTLFVKEFNPTQPERYQPQELKAVSTFLENLIHSPDAFVLHLRHMAGSLIMSATYGIEVAPRGDPYVISADRALDGFVHAAIHGTFWVDYFPLLKYVPSWIPGASFQRKAKEWKEYALAMVSKPYQEVKSQMVGDHYIGA</sequence>
<gene>
    <name evidence="9" type="ORF">VKT23_016087</name>
</gene>
<evidence type="ECO:0000256" key="2">
    <source>
        <dbReference type="ARBA" id="ARBA00010617"/>
    </source>
</evidence>
<protein>
    <recommendedName>
        <fullName evidence="11">Cytochrome P450</fullName>
    </recommendedName>
</protein>
<dbReference type="Gene3D" id="1.10.630.10">
    <property type="entry name" value="Cytochrome P450"/>
    <property type="match status" value="1"/>
</dbReference>
<name>A0ABR1IYU3_9AGAR</name>
<keyword evidence="8" id="KW-0812">Transmembrane</keyword>
<keyword evidence="6" id="KW-0408">Iron</keyword>
<keyword evidence="8" id="KW-1133">Transmembrane helix</keyword>
<keyword evidence="8" id="KW-0472">Membrane</keyword>
<dbReference type="EMBL" id="JBANRG010000058">
    <property type="protein sequence ID" value="KAK7442489.1"/>
    <property type="molecule type" value="Genomic_DNA"/>
</dbReference>
<dbReference type="Pfam" id="PF00067">
    <property type="entry name" value="p450"/>
    <property type="match status" value="1"/>
</dbReference>
<evidence type="ECO:0000256" key="5">
    <source>
        <dbReference type="ARBA" id="ARBA00023002"/>
    </source>
</evidence>
<dbReference type="InterPro" id="IPR001128">
    <property type="entry name" value="Cyt_P450"/>
</dbReference>
<organism evidence="9 10">
    <name type="scientific">Marasmiellus scandens</name>
    <dbReference type="NCBI Taxonomy" id="2682957"/>
    <lineage>
        <taxon>Eukaryota</taxon>
        <taxon>Fungi</taxon>
        <taxon>Dikarya</taxon>
        <taxon>Basidiomycota</taxon>
        <taxon>Agaricomycotina</taxon>
        <taxon>Agaricomycetes</taxon>
        <taxon>Agaricomycetidae</taxon>
        <taxon>Agaricales</taxon>
        <taxon>Marasmiineae</taxon>
        <taxon>Omphalotaceae</taxon>
        <taxon>Marasmiellus</taxon>
    </lineage>
</organism>
<comment type="cofactor">
    <cofactor evidence="1">
        <name>heme</name>
        <dbReference type="ChEBI" id="CHEBI:30413"/>
    </cofactor>
</comment>
<reference evidence="9 10" key="1">
    <citation type="submission" date="2024-01" db="EMBL/GenBank/DDBJ databases">
        <title>A draft genome for the cacao thread blight pathogen Marasmiellus scandens.</title>
        <authorList>
            <person name="Baruah I.K."/>
            <person name="Leung J."/>
            <person name="Bukari Y."/>
            <person name="Amoako-Attah I."/>
            <person name="Meinhardt L.W."/>
            <person name="Bailey B.A."/>
            <person name="Cohen S.P."/>
        </authorList>
    </citation>
    <scope>NUCLEOTIDE SEQUENCE [LARGE SCALE GENOMIC DNA]</scope>
    <source>
        <strain evidence="9 10">GH-19</strain>
    </source>
</reference>
<evidence type="ECO:0008006" key="11">
    <source>
        <dbReference type="Google" id="ProtNLM"/>
    </source>
</evidence>
<keyword evidence="3" id="KW-0349">Heme</keyword>
<evidence type="ECO:0000256" key="7">
    <source>
        <dbReference type="ARBA" id="ARBA00023033"/>
    </source>
</evidence>
<accession>A0ABR1IYU3</accession>
<keyword evidence="10" id="KW-1185">Reference proteome</keyword>
<evidence type="ECO:0000256" key="6">
    <source>
        <dbReference type="ARBA" id="ARBA00023004"/>
    </source>
</evidence>
<comment type="similarity">
    <text evidence="2">Belongs to the cytochrome P450 family.</text>
</comment>
<evidence type="ECO:0000256" key="4">
    <source>
        <dbReference type="ARBA" id="ARBA00022723"/>
    </source>
</evidence>
<comment type="caution">
    <text evidence="9">The sequence shown here is derived from an EMBL/GenBank/DDBJ whole genome shotgun (WGS) entry which is preliminary data.</text>
</comment>
<keyword evidence="4" id="KW-0479">Metal-binding</keyword>
<evidence type="ECO:0000313" key="9">
    <source>
        <dbReference type="EMBL" id="KAK7442489.1"/>
    </source>
</evidence>
<keyword evidence="5" id="KW-0560">Oxidoreductase</keyword>
<dbReference type="SUPFAM" id="SSF48264">
    <property type="entry name" value="Cytochrome P450"/>
    <property type="match status" value="1"/>
</dbReference>
<proteinExistence type="inferred from homology"/>
<evidence type="ECO:0000256" key="3">
    <source>
        <dbReference type="ARBA" id="ARBA00022617"/>
    </source>
</evidence>
<dbReference type="InterPro" id="IPR050364">
    <property type="entry name" value="Cytochrome_P450_fung"/>
</dbReference>